<dbReference type="GO" id="GO:0042602">
    <property type="term" value="F:riboflavin reductase (NADPH) activity"/>
    <property type="evidence" value="ECO:0007669"/>
    <property type="project" value="TreeGrafter"/>
</dbReference>
<proteinExistence type="predicted"/>
<comment type="caution">
    <text evidence="2">The sequence shown here is derived from an EMBL/GenBank/DDBJ whole genome shotgun (WGS) entry which is preliminary data.</text>
</comment>
<dbReference type="InterPro" id="IPR036291">
    <property type="entry name" value="NAD(P)-bd_dom_sf"/>
</dbReference>
<dbReference type="GO" id="GO:0004074">
    <property type="term" value="F:biliverdin reductase [NAD(P)H] activity"/>
    <property type="evidence" value="ECO:0007669"/>
    <property type="project" value="TreeGrafter"/>
</dbReference>
<dbReference type="SUPFAM" id="SSF51735">
    <property type="entry name" value="NAD(P)-binding Rossmann-fold domains"/>
    <property type="match status" value="1"/>
</dbReference>
<dbReference type="Proteomes" id="UP001209570">
    <property type="component" value="Unassembled WGS sequence"/>
</dbReference>
<reference evidence="2" key="1">
    <citation type="submission" date="2021-12" db="EMBL/GenBank/DDBJ databases">
        <title>Prjna785345.</title>
        <authorList>
            <person name="Rujirawat T."/>
            <person name="Krajaejun T."/>
        </authorList>
    </citation>
    <scope>NUCLEOTIDE SEQUENCE</scope>
    <source>
        <strain evidence="2">Pi057C3</strain>
    </source>
</reference>
<gene>
    <name evidence="2" type="ORF">P43SY_009765</name>
</gene>
<dbReference type="EMBL" id="JAKCXM010000030">
    <property type="protein sequence ID" value="KAJ0406654.1"/>
    <property type="molecule type" value="Genomic_DNA"/>
</dbReference>
<evidence type="ECO:0000259" key="1">
    <source>
        <dbReference type="Pfam" id="PF13460"/>
    </source>
</evidence>
<dbReference type="PANTHER" id="PTHR43355:SF2">
    <property type="entry name" value="FLAVIN REDUCTASE (NADPH)"/>
    <property type="match status" value="1"/>
</dbReference>
<sequence length="216" mass="24483">MKTVAVFGSTGATGRLVIDGALKQGYRVVAMARNPAALDRRDNMEVVKGDLFDAASVRTVLERNVDIVVFVAGIASYKQCAFGKPVSVYSQGITSILTAMEALKIRRLVALTSSAIEEDPNSPWFFRKIIRNIIARTMYEDQGSMEKLIERKTSAIDWTIVRPPWLRDDIKRRPVKVQNEWLMKGKAMIRREDVAAFIIQHLQTTEWLHKKPTLTY</sequence>
<protein>
    <recommendedName>
        <fullName evidence="1">NAD(P)-binding domain-containing protein</fullName>
    </recommendedName>
</protein>
<dbReference type="Pfam" id="PF13460">
    <property type="entry name" value="NAD_binding_10"/>
    <property type="match status" value="1"/>
</dbReference>
<dbReference type="InterPro" id="IPR051606">
    <property type="entry name" value="Polyketide_Oxido-like"/>
</dbReference>
<dbReference type="InterPro" id="IPR016040">
    <property type="entry name" value="NAD(P)-bd_dom"/>
</dbReference>
<organism evidence="2 3">
    <name type="scientific">Pythium insidiosum</name>
    <name type="common">Pythiosis disease agent</name>
    <dbReference type="NCBI Taxonomy" id="114742"/>
    <lineage>
        <taxon>Eukaryota</taxon>
        <taxon>Sar</taxon>
        <taxon>Stramenopiles</taxon>
        <taxon>Oomycota</taxon>
        <taxon>Peronosporomycetes</taxon>
        <taxon>Pythiales</taxon>
        <taxon>Pythiaceae</taxon>
        <taxon>Pythium</taxon>
    </lineage>
</organism>
<dbReference type="Gene3D" id="3.40.50.720">
    <property type="entry name" value="NAD(P)-binding Rossmann-like Domain"/>
    <property type="match status" value="1"/>
</dbReference>
<keyword evidence="3" id="KW-1185">Reference proteome</keyword>
<evidence type="ECO:0000313" key="2">
    <source>
        <dbReference type="EMBL" id="KAJ0406654.1"/>
    </source>
</evidence>
<evidence type="ECO:0000313" key="3">
    <source>
        <dbReference type="Proteomes" id="UP001209570"/>
    </source>
</evidence>
<accession>A0AAD5M6S5</accession>
<dbReference type="PANTHER" id="PTHR43355">
    <property type="entry name" value="FLAVIN REDUCTASE (NADPH)"/>
    <property type="match status" value="1"/>
</dbReference>
<feature type="domain" description="NAD(P)-binding" evidence="1">
    <location>
        <begin position="8"/>
        <end position="203"/>
    </location>
</feature>
<dbReference type="AlphaFoldDB" id="A0AAD5M6S5"/>
<name>A0AAD5M6S5_PYTIN</name>